<dbReference type="InterPro" id="IPR013783">
    <property type="entry name" value="Ig-like_fold"/>
</dbReference>
<dbReference type="SMART" id="SM00409">
    <property type="entry name" value="IG"/>
    <property type="match status" value="1"/>
</dbReference>
<evidence type="ECO:0000313" key="3">
    <source>
        <dbReference type="Proteomes" id="UP000887568"/>
    </source>
</evidence>
<reference evidence="2" key="1">
    <citation type="submission" date="2022-11" db="UniProtKB">
        <authorList>
            <consortium name="EnsemblMetazoa"/>
        </authorList>
    </citation>
    <scope>IDENTIFICATION</scope>
</reference>
<keyword evidence="3" id="KW-1185">Reference proteome</keyword>
<dbReference type="AlphaFoldDB" id="A0A914BI86"/>
<proteinExistence type="predicted"/>
<dbReference type="PROSITE" id="PS50835">
    <property type="entry name" value="IG_LIKE"/>
    <property type="match status" value="2"/>
</dbReference>
<feature type="domain" description="Ig-like" evidence="1">
    <location>
        <begin position="162"/>
        <end position="272"/>
    </location>
</feature>
<dbReference type="InterPro" id="IPR013106">
    <property type="entry name" value="Ig_V-set"/>
</dbReference>
<organism evidence="2 3">
    <name type="scientific">Patiria miniata</name>
    <name type="common">Bat star</name>
    <name type="synonym">Asterina miniata</name>
    <dbReference type="NCBI Taxonomy" id="46514"/>
    <lineage>
        <taxon>Eukaryota</taxon>
        <taxon>Metazoa</taxon>
        <taxon>Echinodermata</taxon>
        <taxon>Eleutherozoa</taxon>
        <taxon>Asterozoa</taxon>
        <taxon>Asteroidea</taxon>
        <taxon>Valvatacea</taxon>
        <taxon>Valvatida</taxon>
        <taxon>Asterinidae</taxon>
        <taxon>Patiria</taxon>
    </lineage>
</organism>
<dbReference type="Proteomes" id="UP000887568">
    <property type="component" value="Unplaced"/>
</dbReference>
<dbReference type="Gene3D" id="2.60.40.10">
    <property type="entry name" value="Immunoglobulins"/>
    <property type="match status" value="2"/>
</dbReference>
<dbReference type="Pfam" id="PF07686">
    <property type="entry name" value="V-set"/>
    <property type="match status" value="1"/>
</dbReference>
<dbReference type="PANTHER" id="PTHR45889:SF8">
    <property type="entry name" value="IG-LIKE DOMAIN-CONTAINING PROTEIN"/>
    <property type="match status" value="1"/>
</dbReference>
<dbReference type="GeneID" id="119743974"/>
<evidence type="ECO:0000259" key="1">
    <source>
        <dbReference type="PROSITE" id="PS50835"/>
    </source>
</evidence>
<feature type="domain" description="Ig-like" evidence="1">
    <location>
        <begin position="34"/>
        <end position="156"/>
    </location>
</feature>
<evidence type="ECO:0000313" key="2">
    <source>
        <dbReference type="EnsemblMetazoa" id="XP_038075998.1"/>
    </source>
</evidence>
<dbReference type="InterPro" id="IPR003599">
    <property type="entry name" value="Ig_sub"/>
</dbReference>
<dbReference type="InterPro" id="IPR007110">
    <property type="entry name" value="Ig-like_dom"/>
</dbReference>
<sequence>MRHGIISSLERSESAALLNMIQAPIDLWMVLVVSVVVVVICTQASNNEDGTIILERGHPGILSCPPFASGRITLDQIDAMYWYFPEKRDENILISYFLGNTAPQNGIPEGVYDINRNLTLVIENVTDSDEGTYFCSVKPNWEPLIDGHVAMRVKVSPKQPFPDVTQCTRRISVTACEAVLPYDFKKPMLTCIVQNVRPAVSLRWLLEYSDGDTQLISDRFTVTQSDYSVNTFTTSASIPITASSVDKYMYRCQACGEGLASRNGSHLTVTVTTAPSTPTRPREPQYYFALGQWRSIRGMKILLFVKSF</sequence>
<dbReference type="InterPro" id="IPR036179">
    <property type="entry name" value="Ig-like_dom_sf"/>
</dbReference>
<dbReference type="RefSeq" id="XP_038075998.1">
    <property type="nucleotide sequence ID" value="XM_038220070.1"/>
</dbReference>
<name>A0A914BI86_PATMI</name>
<accession>A0A914BI86</accession>
<protein>
    <recommendedName>
        <fullName evidence="1">Ig-like domain-containing protein</fullName>
    </recommendedName>
</protein>
<dbReference type="SUPFAM" id="SSF48726">
    <property type="entry name" value="Immunoglobulin"/>
    <property type="match status" value="2"/>
</dbReference>
<dbReference type="EnsemblMetazoa" id="XM_038220070.1">
    <property type="protein sequence ID" value="XP_038075998.1"/>
    <property type="gene ID" value="LOC119743974"/>
</dbReference>
<dbReference type="PANTHER" id="PTHR45889">
    <property type="entry name" value="IG-LIKE DOMAIN-CONTAINING PROTEIN"/>
    <property type="match status" value="1"/>
</dbReference>